<dbReference type="PROSITE" id="PS50076">
    <property type="entry name" value="DNAJ_2"/>
    <property type="match status" value="1"/>
</dbReference>
<dbReference type="KEGG" id="fll:EI427_04500"/>
<dbReference type="SUPFAM" id="SSF46565">
    <property type="entry name" value="Chaperone J-domain"/>
    <property type="match status" value="1"/>
</dbReference>
<dbReference type="Gene3D" id="1.10.287.110">
    <property type="entry name" value="DnaJ domain"/>
    <property type="match status" value="1"/>
</dbReference>
<protein>
    <recommendedName>
        <fullName evidence="3">J domain-containing protein</fullName>
    </recommendedName>
</protein>
<reference evidence="4 5" key="1">
    <citation type="submission" date="2018-12" db="EMBL/GenBank/DDBJ databases">
        <title>Flammeovirga pectinis sp. nov., isolated from the gut of the Korean scallop, Patinopecten yessoensis.</title>
        <authorList>
            <person name="Bae J.-W."/>
            <person name="Jeong Y.-S."/>
            <person name="Kang W."/>
        </authorList>
    </citation>
    <scope>NUCLEOTIDE SEQUENCE [LARGE SCALE GENOMIC DNA]</scope>
    <source>
        <strain evidence="4 5">L12M1</strain>
    </source>
</reference>
<dbReference type="InterPro" id="IPR051948">
    <property type="entry name" value="Hsp70_co-chaperone_J-domain"/>
</dbReference>
<keyword evidence="1" id="KW-0143">Chaperone</keyword>
<dbReference type="InterPro" id="IPR019734">
    <property type="entry name" value="TPR_rpt"/>
</dbReference>
<keyword evidence="2" id="KW-0472">Membrane</keyword>
<dbReference type="Pfam" id="PF00226">
    <property type="entry name" value="DnaJ"/>
    <property type="match status" value="1"/>
</dbReference>
<keyword evidence="2" id="KW-0812">Transmembrane</keyword>
<feature type="domain" description="J" evidence="3">
    <location>
        <begin position="3"/>
        <end position="68"/>
    </location>
</feature>
<dbReference type="EMBL" id="CP034562">
    <property type="protein sequence ID" value="AZQ61513.1"/>
    <property type="molecule type" value="Genomic_DNA"/>
</dbReference>
<dbReference type="OrthoDB" id="1495940at2"/>
<organism evidence="4 5">
    <name type="scientific">Flammeovirga pectinis</name>
    <dbReference type="NCBI Taxonomy" id="2494373"/>
    <lineage>
        <taxon>Bacteria</taxon>
        <taxon>Pseudomonadati</taxon>
        <taxon>Bacteroidota</taxon>
        <taxon>Cytophagia</taxon>
        <taxon>Cytophagales</taxon>
        <taxon>Flammeovirgaceae</taxon>
        <taxon>Flammeovirga</taxon>
    </lineage>
</organism>
<dbReference type="SMART" id="SM00271">
    <property type="entry name" value="DnaJ"/>
    <property type="match status" value="1"/>
</dbReference>
<dbReference type="Proteomes" id="UP000267268">
    <property type="component" value="Chromosome 1"/>
</dbReference>
<dbReference type="GO" id="GO:0051087">
    <property type="term" value="F:protein-folding chaperone binding"/>
    <property type="evidence" value="ECO:0007669"/>
    <property type="project" value="TreeGrafter"/>
</dbReference>
<feature type="transmembrane region" description="Helical" evidence="2">
    <location>
        <begin position="108"/>
        <end position="128"/>
    </location>
</feature>
<dbReference type="PANTHER" id="PTHR44360">
    <property type="entry name" value="DNAJ HOMOLOG SUBFAMILY B MEMBER 9"/>
    <property type="match status" value="1"/>
</dbReference>
<evidence type="ECO:0000313" key="4">
    <source>
        <dbReference type="EMBL" id="AZQ61513.1"/>
    </source>
</evidence>
<evidence type="ECO:0000259" key="3">
    <source>
        <dbReference type="PROSITE" id="PS50076"/>
    </source>
</evidence>
<dbReference type="GO" id="GO:0051787">
    <property type="term" value="F:misfolded protein binding"/>
    <property type="evidence" value="ECO:0007669"/>
    <property type="project" value="TreeGrafter"/>
</dbReference>
<dbReference type="GO" id="GO:0036503">
    <property type="term" value="P:ERAD pathway"/>
    <property type="evidence" value="ECO:0007669"/>
    <property type="project" value="TreeGrafter"/>
</dbReference>
<dbReference type="Gene3D" id="1.25.40.10">
    <property type="entry name" value="Tetratricopeptide repeat domain"/>
    <property type="match status" value="1"/>
</dbReference>
<dbReference type="SUPFAM" id="SSF48452">
    <property type="entry name" value="TPR-like"/>
    <property type="match status" value="1"/>
</dbReference>
<dbReference type="InterPro" id="IPR036869">
    <property type="entry name" value="J_dom_sf"/>
</dbReference>
<sequence length="394" mass="45998">MFSYYEILEINTTASPSEIKKAYKTMAKKYHPDRNKNSPKSEEYFKLIATAYQNLSDPYQRLMYDEWLKYSQLEKEQEEVNFQKRSDLLKNYKPAYSKSDKEKEDKEVIKWGVGTTIVLIGIVFLFVVSHNYLENQKVEERVLVEEKEIEEVLQLSENGNFGMALRKADSLHFKLTYLSEQSDIIYDSLLSEVEAYSLLLFEEREFDKVIEIVGDVQNELKEDTSVEMLWQLAIAQFNRGNYKGAEVTFNYLIQKNKYDLSIYPAFSEVYATGFNDSERAIEILTRGVGITVEYYKDFYGDAYALVLEGQEIPYTHLSIYILRARLHMERGEYENVIRDCKWSLRLKPDDPKLNYLLGLAFQKNGDNSAACIAMRRATNLGHLQATNWLSENCQ</sequence>
<dbReference type="AlphaFoldDB" id="A0A3S9P002"/>
<dbReference type="InterPro" id="IPR001623">
    <property type="entry name" value="DnaJ_domain"/>
</dbReference>
<gene>
    <name evidence="4" type="ORF">EI427_04500</name>
</gene>
<dbReference type="CDD" id="cd06257">
    <property type="entry name" value="DnaJ"/>
    <property type="match status" value="1"/>
</dbReference>
<accession>A0A3S9P002</accession>
<dbReference type="InterPro" id="IPR018253">
    <property type="entry name" value="DnaJ_domain_CS"/>
</dbReference>
<evidence type="ECO:0000256" key="2">
    <source>
        <dbReference type="SAM" id="Phobius"/>
    </source>
</evidence>
<dbReference type="PRINTS" id="PR00625">
    <property type="entry name" value="JDOMAIN"/>
</dbReference>
<dbReference type="InterPro" id="IPR011990">
    <property type="entry name" value="TPR-like_helical_dom_sf"/>
</dbReference>
<proteinExistence type="predicted"/>
<name>A0A3S9P002_9BACT</name>
<dbReference type="PANTHER" id="PTHR44360:SF1">
    <property type="entry name" value="DNAJ HOMOLOG SUBFAMILY B MEMBER 9"/>
    <property type="match status" value="1"/>
</dbReference>
<evidence type="ECO:0000313" key="5">
    <source>
        <dbReference type="Proteomes" id="UP000267268"/>
    </source>
</evidence>
<keyword evidence="5" id="KW-1185">Reference proteome</keyword>
<keyword evidence="2" id="KW-1133">Transmembrane helix</keyword>
<dbReference type="PROSITE" id="PS00636">
    <property type="entry name" value="DNAJ_1"/>
    <property type="match status" value="1"/>
</dbReference>
<dbReference type="SMART" id="SM00028">
    <property type="entry name" value="TPR"/>
    <property type="match status" value="2"/>
</dbReference>
<dbReference type="RefSeq" id="WP_126612071.1">
    <property type="nucleotide sequence ID" value="NZ_CP034562.1"/>
</dbReference>
<evidence type="ECO:0000256" key="1">
    <source>
        <dbReference type="ARBA" id="ARBA00023186"/>
    </source>
</evidence>